<keyword evidence="3" id="KW-1185">Reference proteome</keyword>
<dbReference type="InterPro" id="IPR002156">
    <property type="entry name" value="RNaseH_domain"/>
</dbReference>
<dbReference type="CDD" id="cd06222">
    <property type="entry name" value="RNase_H_like"/>
    <property type="match status" value="1"/>
</dbReference>
<feature type="domain" description="RNase H type-1" evidence="1">
    <location>
        <begin position="36"/>
        <end position="79"/>
    </location>
</feature>
<proteinExistence type="predicted"/>
<name>A0A498K6C8_MALDO</name>
<accession>A0A498K6C8</accession>
<dbReference type="PANTHER" id="PTHR47723">
    <property type="entry name" value="OS05G0353850 PROTEIN"/>
    <property type="match status" value="1"/>
</dbReference>
<organism evidence="2 3">
    <name type="scientific">Malus domestica</name>
    <name type="common">Apple</name>
    <name type="synonym">Pyrus malus</name>
    <dbReference type="NCBI Taxonomy" id="3750"/>
    <lineage>
        <taxon>Eukaryota</taxon>
        <taxon>Viridiplantae</taxon>
        <taxon>Streptophyta</taxon>
        <taxon>Embryophyta</taxon>
        <taxon>Tracheophyta</taxon>
        <taxon>Spermatophyta</taxon>
        <taxon>Magnoliopsida</taxon>
        <taxon>eudicotyledons</taxon>
        <taxon>Gunneridae</taxon>
        <taxon>Pentapetalae</taxon>
        <taxon>rosids</taxon>
        <taxon>fabids</taxon>
        <taxon>Rosales</taxon>
        <taxon>Rosaceae</taxon>
        <taxon>Amygdaloideae</taxon>
        <taxon>Maleae</taxon>
        <taxon>Malus</taxon>
    </lineage>
</organism>
<protein>
    <recommendedName>
        <fullName evidence="1">RNase H type-1 domain-containing protein</fullName>
    </recommendedName>
</protein>
<sequence length="112" mass="12185">MASKGAVLAGARVRGFVTDCGCGQMEKPEAGRLKCNFDGAWKEQGKKGGIGVVFRDDMGPFVAAMAMKMEGISSPMLAENHTRRDTNKVAHRLAQVGLTLNQRRVWFESLIS</sequence>
<dbReference type="GO" id="GO:0004523">
    <property type="term" value="F:RNA-DNA hybrid ribonuclease activity"/>
    <property type="evidence" value="ECO:0007669"/>
    <property type="project" value="InterPro"/>
</dbReference>
<evidence type="ECO:0000313" key="3">
    <source>
        <dbReference type="Proteomes" id="UP000290289"/>
    </source>
</evidence>
<dbReference type="PANTHER" id="PTHR47723:SF19">
    <property type="entry name" value="POLYNUCLEOTIDYL TRANSFERASE, RIBONUCLEASE H-LIKE SUPERFAMILY PROTEIN"/>
    <property type="match status" value="1"/>
</dbReference>
<comment type="caution">
    <text evidence="2">The sequence shown here is derived from an EMBL/GenBank/DDBJ whole genome shotgun (WGS) entry which is preliminary data.</text>
</comment>
<dbReference type="Pfam" id="PF13456">
    <property type="entry name" value="RVT_3"/>
    <property type="match status" value="1"/>
</dbReference>
<gene>
    <name evidence="2" type="ORF">DVH24_038093</name>
</gene>
<dbReference type="InterPro" id="IPR044730">
    <property type="entry name" value="RNase_H-like_dom_plant"/>
</dbReference>
<evidence type="ECO:0000259" key="1">
    <source>
        <dbReference type="Pfam" id="PF13456"/>
    </source>
</evidence>
<dbReference type="Proteomes" id="UP000290289">
    <property type="component" value="Chromosome 3"/>
</dbReference>
<dbReference type="EMBL" id="RDQH01000329">
    <property type="protein sequence ID" value="RXI03819.1"/>
    <property type="molecule type" value="Genomic_DNA"/>
</dbReference>
<dbReference type="GO" id="GO:0003676">
    <property type="term" value="F:nucleic acid binding"/>
    <property type="evidence" value="ECO:0007669"/>
    <property type="project" value="InterPro"/>
</dbReference>
<evidence type="ECO:0000313" key="2">
    <source>
        <dbReference type="EMBL" id="RXI03819.1"/>
    </source>
</evidence>
<reference evidence="2 3" key="1">
    <citation type="submission" date="2018-10" db="EMBL/GenBank/DDBJ databases">
        <title>A high-quality apple genome assembly.</title>
        <authorList>
            <person name="Hu J."/>
        </authorList>
    </citation>
    <scope>NUCLEOTIDE SEQUENCE [LARGE SCALE GENOMIC DNA]</scope>
    <source>
        <strain evidence="3">cv. HFTH1</strain>
        <tissue evidence="2">Young leaf</tissue>
    </source>
</reference>
<dbReference type="AlphaFoldDB" id="A0A498K6C8"/>
<dbReference type="InterPro" id="IPR053151">
    <property type="entry name" value="RNase_H-like"/>
</dbReference>